<accession>A0A517T0K5</accession>
<gene>
    <name evidence="2" type="ORF">SV7mr_44130</name>
</gene>
<evidence type="ECO:0000313" key="3">
    <source>
        <dbReference type="Proteomes" id="UP000315003"/>
    </source>
</evidence>
<dbReference type="RefSeq" id="WP_145276230.1">
    <property type="nucleotide sequence ID" value="NZ_CP036272.1"/>
</dbReference>
<feature type="transmembrane region" description="Helical" evidence="1">
    <location>
        <begin position="16"/>
        <end position="37"/>
    </location>
</feature>
<dbReference type="OrthoDB" id="286886at2"/>
<name>A0A517T0K5_9BACT</name>
<dbReference type="EMBL" id="CP036272">
    <property type="protein sequence ID" value="QDT61872.1"/>
    <property type="molecule type" value="Genomic_DNA"/>
</dbReference>
<dbReference type="Proteomes" id="UP000315003">
    <property type="component" value="Chromosome"/>
</dbReference>
<keyword evidence="1" id="KW-0812">Transmembrane</keyword>
<sequence>MSTLPSTENRKRSPSVYLVMLILAMIFLLIAVVAMVMEMNRWADDYWSTKQHMPTVQVVDQPSQHYA</sequence>
<proteinExistence type="predicted"/>
<keyword evidence="3" id="KW-1185">Reference proteome</keyword>
<keyword evidence="1" id="KW-0472">Membrane</keyword>
<evidence type="ECO:0000313" key="2">
    <source>
        <dbReference type="EMBL" id="QDT61872.1"/>
    </source>
</evidence>
<dbReference type="AlphaFoldDB" id="A0A517T0K5"/>
<organism evidence="2 3">
    <name type="scientific">Stieleria bergensis</name>
    <dbReference type="NCBI Taxonomy" id="2528025"/>
    <lineage>
        <taxon>Bacteria</taxon>
        <taxon>Pseudomonadati</taxon>
        <taxon>Planctomycetota</taxon>
        <taxon>Planctomycetia</taxon>
        <taxon>Pirellulales</taxon>
        <taxon>Pirellulaceae</taxon>
        <taxon>Stieleria</taxon>
    </lineage>
</organism>
<protein>
    <submittedName>
        <fullName evidence="2">Uncharacterized protein</fullName>
    </submittedName>
</protein>
<evidence type="ECO:0000256" key="1">
    <source>
        <dbReference type="SAM" id="Phobius"/>
    </source>
</evidence>
<reference evidence="2 3" key="1">
    <citation type="submission" date="2019-02" db="EMBL/GenBank/DDBJ databases">
        <title>Deep-cultivation of Planctomycetes and their phenomic and genomic characterization uncovers novel biology.</title>
        <authorList>
            <person name="Wiegand S."/>
            <person name="Jogler M."/>
            <person name="Boedeker C."/>
            <person name="Pinto D."/>
            <person name="Vollmers J."/>
            <person name="Rivas-Marin E."/>
            <person name="Kohn T."/>
            <person name="Peeters S.H."/>
            <person name="Heuer A."/>
            <person name="Rast P."/>
            <person name="Oberbeckmann S."/>
            <person name="Bunk B."/>
            <person name="Jeske O."/>
            <person name="Meyerdierks A."/>
            <person name="Storesund J.E."/>
            <person name="Kallscheuer N."/>
            <person name="Luecker S."/>
            <person name="Lage O.M."/>
            <person name="Pohl T."/>
            <person name="Merkel B.J."/>
            <person name="Hornburger P."/>
            <person name="Mueller R.-W."/>
            <person name="Bruemmer F."/>
            <person name="Labrenz M."/>
            <person name="Spormann A.M."/>
            <person name="Op den Camp H."/>
            <person name="Overmann J."/>
            <person name="Amann R."/>
            <person name="Jetten M.S.M."/>
            <person name="Mascher T."/>
            <person name="Medema M.H."/>
            <person name="Devos D.P."/>
            <person name="Kaster A.-K."/>
            <person name="Ovreas L."/>
            <person name="Rohde M."/>
            <person name="Galperin M.Y."/>
            <person name="Jogler C."/>
        </authorList>
    </citation>
    <scope>NUCLEOTIDE SEQUENCE [LARGE SCALE GENOMIC DNA]</scope>
    <source>
        <strain evidence="2 3">SV_7m_r</strain>
    </source>
</reference>
<keyword evidence="1" id="KW-1133">Transmembrane helix</keyword>